<accession>A0A5R8KKT6</accession>
<proteinExistence type="predicted"/>
<dbReference type="OrthoDB" id="192271at2"/>
<reference evidence="1 2" key="1">
    <citation type="submission" date="2019-05" db="EMBL/GenBank/DDBJ databases">
        <title>Verrucobacter flavum gen. nov., sp. nov. a new member of the family Verrucomicrobiaceae.</title>
        <authorList>
            <person name="Szuroczki S."/>
            <person name="Abbaszade G."/>
            <person name="Szabo A."/>
            <person name="Felfoldi T."/>
            <person name="Schumann P."/>
            <person name="Boka K."/>
            <person name="Keki Z."/>
            <person name="Toumi M."/>
            <person name="Toth E."/>
        </authorList>
    </citation>
    <scope>NUCLEOTIDE SEQUENCE [LARGE SCALE GENOMIC DNA]</scope>
    <source>
        <strain evidence="1 2">MG-N-17</strain>
    </source>
</reference>
<sequence>MKKCLYVLLPTFLLVGGWSLFGEVNPRQAAIEKRLAQALKLYPDSDTNKDGVLSINEGMAYLEKHPEVRAKLQAAMGGGGSRSQPPSFIPGAKGIRVFVCGHSYMIFTAGMLPAISKSAGIPYLDAGSQMIGGSQVVQHWNLPDDKNQAKMSLREGLVDVLMLSPNLLMPDEGINNYTKLGLEKNPELRVLVQASWVPRDGNNADFVNSQRDRVTQEQLQQMRDSQNQNWMVALEEQVASLNESIGKPTVFVVPVGEAVLRLRERIARGEAPGLKLQSELFRDDHGHPAPTLALLVSYCHFAAIHQLSPVGLPVPASIRQMPEAKELNGLLQQIAWDTVSTYSFSGVKLGGDSDVSLR</sequence>
<organism evidence="1 2">
    <name type="scientific">Phragmitibacter flavus</name>
    <dbReference type="NCBI Taxonomy" id="2576071"/>
    <lineage>
        <taxon>Bacteria</taxon>
        <taxon>Pseudomonadati</taxon>
        <taxon>Verrucomicrobiota</taxon>
        <taxon>Verrucomicrobiia</taxon>
        <taxon>Verrucomicrobiales</taxon>
        <taxon>Verrucomicrobiaceae</taxon>
        <taxon>Phragmitibacter</taxon>
    </lineage>
</organism>
<name>A0A5R8KKT6_9BACT</name>
<gene>
    <name evidence="1" type="ORF">FEM03_02460</name>
</gene>
<dbReference type="Gene3D" id="3.40.50.1110">
    <property type="entry name" value="SGNH hydrolase"/>
    <property type="match status" value="1"/>
</dbReference>
<dbReference type="Proteomes" id="UP000306196">
    <property type="component" value="Unassembled WGS sequence"/>
</dbReference>
<comment type="caution">
    <text evidence="1">The sequence shown here is derived from an EMBL/GenBank/DDBJ whole genome shotgun (WGS) entry which is preliminary data.</text>
</comment>
<dbReference type="InterPro" id="IPR036514">
    <property type="entry name" value="SGNH_hydro_sf"/>
</dbReference>
<evidence type="ECO:0008006" key="3">
    <source>
        <dbReference type="Google" id="ProtNLM"/>
    </source>
</evidence>
<dbReference type="RefSeq" id="WP_138084594.1">
    <property type="nucleotide sequence ID" value="NZ_VAUV01000002.1"/>
</dbReference>
<dbReference type="AlphaFoldDB" id="A0A5R8KKT6"/>
<evidence type="ECO:0000313" key="2">
    <source>
        <dbReference type="Proteomes" id="UP000306196"/>
    </source>
</evidence>
<evidence type="ECO:0000313" key="1">
    <source>
        <dbReference type="EMBL" id="TLD72239.1"/>
    </source>
</evidence>
<keyword evidence="2" id="KW-1185">Reference proteome</keyword>
<dbReference type="GO" id="GO:0016788">
    <property type="term" value="F:hydrolase activity, acting on ester bonds"/>
    <property type="evidence" value="ECO:0007669"/>
    <property type="project" value="UniProtKB-ARBA"/>
</dbReference>
<dbReference type="EMBL" id="VAUV01000002">
    <property type="protein sequence ID" value="TLD72239.1"/>
    <property type="molecule type" value="Genomic_DNA"/>
</dbReference>
<protein>
    <recommendedName>
        <fullName evidence="3">EF-hand domain-containing protein</fullName>
    </recommendedName>
</protein>